<evidence type="ECO:0000313" key="3">
    <source>
        <dbReference type="EMBL" id="MFD1329553.1"/>
    </source>
</evidence>
<evidence type="ECO:0000313" key="4">
    <source>
        <dbReference type="Proteomes" id="UP001597173"/>
    </source>
</evidence>
<dbReference type="PANTHER" id="PTHR38834:SF3">
    <property type="entry name" value="SOLUTE-BINDING PROTEIN FAMILY 3_N-TERMINAL DOMAIN-CONTAINING PROTEIN"/>
    <property type="match status" value="1"/>
</dbReference>
<accession>A0ABW3Z139</accession>
<dbReference type="Pfam" id="PF00497">
    <property type="entry name" value="SBP_bac_3"/>
    <property type="match status" value="1"/>
</dbReference>
<organism evidence="3 4">
    <name type="scientific">Mycoplana ramosa</name>
    <name type="common">Mycoplana bullata</name>
    <dbReference type="NCBI Taxonomy" id="40837"/>
    <lineage>
        <taxon>Bacteria</taxon>
        <taxon>Pseudomonadati</taxon>
        <taxon>Pseudomonadota</taxon>
        <taxon>Alphaproteobacteria</taxon>
        <taxon>Hyphomicrobiales</taxon>
        <taxon>Rhizobiaceae</taxon>
        <taxon>Mycoplana</taxon>
    </lineage>
</organism>
<feature type="signal peptide" evidence="1">
    <location>
        <begin position="1"/>
        <end position="20"/>
    </location>
</feature>
<gene>
    <name evidence="3" type="ORF">ACFQ33_16815</name>
</gene>
<dbReference type="EMBL" id="JBHTNF010000012">
    <property type="protein sequence ID" value="MFD1329553.1"/>
    <property type="molecule type" value="Genomic_DNA"/>
</dbReference>
<feature type="domain" description="Solute-binding protein family 3/N-terminal" evidence="2">
    <location>
        <begin position="22"/>
        <end position="238"/>
    </location>
</feature>
<dbReference type="SMART" id="SM00062">
    <property type="entry name" value="PBPb"/>
    <property type="match status" value="1"/>
</dbReference>
<dbReference type="InterPro" id="IPR001638">
    <property type="entry name" value="Solute-binding_3/MltF_N"/>
</dbReference>
<evidence type="ECO:0000259" key="2">
    <source>
        <dbReference type="SMART" id="SM00062"/>
    </source>
</evidence>
<protein>
    <submittedName>
        <fullName evidence="3">Substrate-binding periplasmic protein</fullName>
    </submittedName>
</protein>
<dbReference type="PANTHER" id="PTHR38834">
    <property type="entry name" value="PERIPLASMIC SUBSTRATE BINDING PROTEIN FAMILY 3"/>
    <property type="match status" value="1"/>
</dbReference>
<keyword evidence="1" id="KW-0732">Signal</keyword>
<feature type="chain" id="PRO_5046047296" evidence="1">
    <location>
        <begin position="21"/>
        <end position="245"/>
    </location>
</feature>
<name>A0ABW3Z139_MYCRA</name>
<dbReference type="Gene3D" id="3.40.190.10">
    <property type="entry name" value="Periplasmic binding protein-like II"/>
    <property type="match status" value="2"/>
</dbReference>
<dbReference type="Proteomes" id="UP001597173">
    <property type="component" value="Unassembled WGS sequence"/>
</dbReference>
<dbReference type="RefSeq" id="WP_374840668.1">
    <property type="nucleotide sequence ID" value="NZ_JBHEEW010000016.1"/>
</dbReference>
<dbReference type="SUPFAM" id="SSF53850">
    <property type="entry name" value="Periplasmic binding protein-like II"/>
    <property type="match status" value="1"/>
</dbReference>
<proteinExistence type="predicted"/>
<sequence length="245" mass="26712">MKILAGALAIAAFLAQPVRAGEITFVTEEYAPFNYSDNGTIKGIAVEQVHQIAAAVGLSYRIEIMPWARAIALAERQPDHCVFTTGHNRARDEKFRWVEPLLKDQMVMVRHKGSDAATTAPGALHRLRVGAQRGDFAVEALQKHGFTDIDLAADISISLGKLKSGRIDLMPTSVKTYEKMLKDGQPIEKAMLLDGQIYGIACHRAMAPETIAAMQRTLDELIASGKQDAIFAAYGLPPNARTASR</sequence>
<reference evidence="4" key="1">
    <citation type="journal article" date="2019" name="Int. J. Syst. Evol. Microbiol.">
        <title>The Global Catalogue of Microorganisms (GCM) 10K type strain sequencing project: providing services to taxonomists for standard genome sequencing and annotation.</title>
        <authorList>
            <consortium name="The Broad Institute Genomics Platform"/>
            <consortium name="The Broad Institute Genome Sequencing Center for Infectious Disease"/>
            <person name="Wu L."/>
            <person name="Ma J."/>
        </authorList>
    </citation>
    <scope>NUCLEOTIDE SEQUENCE [LARGE SCALE GENOMIC DNA]</scope>
    <source>
        <strain evidence="4">CCUG 55609</strain>
    </source>
</reference>
<comment type="caution">
    <text evidence="3">The sequence shown here is derived from an EMBL/GenBank/DDBJ whole genome shotgun (WGS) entry which is preliminary data.</text>
</comment>
<evidence type="ECO:0000256" key="1">
    <source>
        <dbReference type="SAM" id="SignalP"/>
    </source>
</evidence>
<keyword evidence="4" id="KW-1185">Reference proteome</keyword>